<evidence type="ECO:0000313" key="3">
    <source>
        <dbReference type="Proteomes" id="UP000199568"/>
    </source>
</evidence>
<feature type="transmembrane region" description="Helical" evidence="1">
    <location>
        <begin position="886"/>
        <end position="910"/>
    </location>
</feature>
<dbReference type="InterPro" id="IPR027463">
    <property type="entry name" value="AcrB_DN_DC_subdom"/>
</dbReference>
<dbReference type="EMBL" id="FOHU01000009">
    <property type="protein sequence ID" value="SET37130.1"/>
    <property type="molecule type" value="Genomic_DNA"/>
</dbReference>
<dbReference type="RefSeq" id="WP_090443657.1">
    <property type="nucleotide sequence ID" value="NZ_FOHU01000009.1"/>
</dbReference>
<feature type="transmembrane region" description="Helical" evidence="1">
    <location>
        <begin position="916"/>
        <end position="941"/>
    </location>
</feature>
<accession>A0A1I0DY02</accession>
<keyword evidence="1" id="KW-1133">Transmembrane helix</keyword>
<evidence type="ECO:0000313" key="2">
    <source>
        <dbReference type="EMBL" id="SET37130.1"/>
    </source>
</evidence>
<dbReference type="AlphaFoldDB" id="A0A1I0DY02"/>
<feature type="transmembrane region" description="Helical" evidence="1">
    <location>
        <begin position="962"/>
        <end position="984"/>
    </location>
</feature>
<dbReference type="STRING" id="426128.SAMN05660297_02188"/>
<reference evidence="2 3" key="1">
    <citation type="submission" date="2016-10" db="EMBL/GenBank/DDBJ databases">
        <authorList>
            <person name="de Groot N.N."/>
        </authorList>
    </citation>
    <scope>NUCLEOTIDE SEQUENCE [LARGE SCALE GENOMIC DNA]</scope>
    <source>
        <strain evidence="2 3">DSM 18979</strain>
    </source>
</reference>
<dbReference type="Gene3D" id="3.30.70.1320">
    <property type="entry name" value="Multidrug efflux transporter AcrB pore domain like"/>
    <property type="match status" value="1"/>
</dbReference>
<dbReference type="SUPFAM" id="SSF82866">
    <property type="entry name" value="Multidrug efflux transporter AcrB transmembrane domain"/>
    <property type="match status" value="2"/>
</dbReference>
<keyword evidence="3" id="KW-1185">Reference proteome</keyword>
<organism evidence="2 3">
    <name type="scientific">Natronincola peptidivorans</name>
    <dbReference type="NCBI Taxonomy" id="426128"/>
    <lineage>
        <taxon>Bacteria</taxon>
        <taxon>Bacillati</taxon>
        <taxon>Bacillota</taxon>
        <taxon>Clostridia</taxon>
        <taxon>Peptostreptococcales</taxon>
        <taxon>Natronincolaceae</taxon>
        <taxon>Natronincola</taxon>
    </lineage>
</organism>
<dbReference type="SUPFAM" id="SSF82693">
    <property type="entry name" value="Multidrug efflux transporter AcrB pore domain, PN1, PN2, PC1 and PC2 subdomains"/>
    <property type="match status" value="3"/>
</dbReference>
<dbReference type="Gene3D" id="1.20.1640.10">
    <property type="entry name" value="Multidrug efflux transporter AcrB transmembrane domain"/>
    <property type="match status" value="2"/>
</dbReference>
<dbReference type="GO" id="GO:0005886">
    <property type="term" value="C:plasma membrane"/>
    <property type="evidence" value="ECO:0007669"/>
    <property type="project" value="TreeGrafter"/>
</dbReference>
<proteinExistence type="predicted"/>
<dbReference type="InterPro" id="IPR001036">
    <property type="entry name" value="Acrflvin-R"/>
</dbReference>
<dbReference type="Gene3D" id="3.30.70.1430">
    <property type="entry name" value="Multidrug efflux transporter AcrB pore domain"/>
    <property type="match status" value="2"/>
</dbReference>
<dbReference type="OrthoDB" id="9757876at2"/>
<gene>
    <name evidence="2" type="ORF">SAMN05660297_02188</name>
</gene>
<dbReference type="SUPFAM" id="SSF82714">
    <property type="entry name" value="Multidrug efflux transporter AcrB TolC docking domain, DN and DC subdomains"/>
    <property type="match status" value="2"/>
</dbReference>
<keyword evidence="1" id="KW-0472">Membrane</keyword>
<dbReference type="PANTHER" id="PTHR32063">
    <property type="match status" value="1"/>
</dbReference>
<dbReference type="Pfam" id="PF00873">
    <property type="entry name" value="ACR_tran"/>
    <property type="match status" value="1"/>
</dbReference>
<feature type="transmembrane region" description="Helical" evidence="1">
    <location>
        <begin position="996"/>
        <end position="1019"/>
    </location>
</feature>
<dbReference type="PRINTS" id="PR00702">
    <property type="entry name" value="ACRIFLAVINRP"/>
</dbReference>
<dbReference type="Proteomes" id="UP000199568">
    <property type="component" value="Unassembled WGS sequence"/>
</dbReference>
<feature type="transmembrane region" description="Helical" evidence="1">
    <location>
        <begin position="537"/>
        <end position="559"/>
    </location>
</feature>
<feature type="transmembrane region" description="Helical" evidence="1">
    <location>
        <begin position="428"/>
        <end position="448"/>
    </location>
</feature>
<feature type="transmembrane region" description="Helical" evidence="1">
    <location>
        <begin position="388"/>
        <end position="408"/>
    </location>
</feature>
<feature type="transmembrane region" description="Helical" evidence="1">
    <location>
        <begin position="460"/>
        <end position="483"/>
    </location>
</feature>
<keyword evidence="1" id="KW-0812">Transmembrane</keyword>
<evidence type="ECO:0000256" key="1">
    <source>
        <dbReference type="SAM" id="Phobius"/>
    </source>
</evidence>
<dbReference type="Gene3D" id="3.30.70.1440">
    <property type="entry name" value="Multidrug efflux transporter AcrB pore domain"/>
    <property type="match status" value="1"/>
</dbReference>
<feature type="transmembrane region" description="Helical" evidence="1">
    <location>
        <begin position="331"/>
        <end position="350"/>
    </location>
</feature>
<dbReference type="PANTHER" id="PTHR32063:SF0">
    <property type="entry name" value="SWARMING MOTILITY PROTEIN SWRC"/>
    <property type="match status" value="1"/>
</dbReference>
<sequence>MNLSKLAVNRPVSIVMLMLIIVLLGTVSLSRLPLDLLPEIEVPVAIVNTSYSGVGPQEMENLITRPIEGAVATVSNIESVNSISSQGSSIVIAQFDFGTDMDFVALEMREKVDMIKGMLPDGASEPMVMKIDPNATPIIQLSVTNSGDLAALQTLAEDTMKSRFERLEGVASVDISGGYTNQVQVKVNQQSLDAYGLNIGQLAQLIGASNLNLPGGTVNRGEEELAIRTMGEFRSIEEIQEMPITLPTGGIIKLQDIAEVVMEPDEINTISRANGQDSINMSIQKQSGTNTVQVANLIHREIERLQEDYPHIEITSVFDQSIFINEAIENVFKNAVFGALLAIAILYLFLRNIRTTLIIGTSIPLSVIATFILLYFNDITLNLMTLGGLALGVGMLVDNAIVVLENIYRLRTEGLSRRDAAISGASEVAMAVTASTLTTIAVFIPIVFVGGITSTIFRELALTVTLSLLASLLVSLTLIPMLSSKILRVSHAKGQRKEGKVKRFDFVYNSFDRIFTSVENRYKKILNWGLGHRKTTVLIAILVFLGSMMSVFVVGAEFFPAVDEGEVSVRVSLPAGSQLYQTNEVLLEVEELIASVEETDIVFSSITGGGMGAMMGGGANRGTVTVALTPLSERRRSSKEIADEIRMLIRDIPGAEFRVTESANMMMGLGGDPINISIKGDSLERLEEIAEDFKRLAESVDGTREINTSFSEGNPEVQVTIDKYRAATYGLTTSQIANNIRNAASGITATRYTYDGNEIDVVIKGDSQVTESIKNLEQIGVATATGGIVPLKEVADISVERGPIRINREGQQRVVTVSGQIGDRDLRSVTADIDALLKNYNLPQGYFYEFGGQNQELNDAIADLMLALVLAVALIYMVLAAQFESLLHPFTIILSVPLAFSGGLLGLFITNRSISVPAMIGVIMLAGIVVNNAIVLVDYINTLRAAGKDRREAILSAGPIRLRPILMTTLTTALGLLPLAIGIGEGAEVQAPMATVVIGGLLLSTLLTLVLIPVVYTLVDDFSIGIKNRIKGRKETTIESQ</sequence>
<name>A0A1I0DY02_9FIRM</name>
<dbReference type="GO" id="GO:0042910">
    <property type="term" value="F:xenobiotic transmembrane transporter activity"/>
    <property type="evidence" value="ECO:0007669"/>
    <property type="project" value="TreeGrafter"/>
</dbReference>
<feature type="transmembrane region" description="Helical" evidence="1">
    <location>
        <begin position="357"/>
        <end position="376"/>
    </location>
</feature>
<feature type="transmembrane region" description="Helical" evidence="1">
    <location>
        <begin position="860"/>
        <end position="879"/>
    </location>
</feature>
<dbReference type="Gene3D" id="3.30.2090.10">
    <property type="entry name" value="Multidrug efflux transporter AcrB TolC docking domain, DN and DC subdomains"/>
    <property type="match status" value="2"/>
</dbReference>
<feature type="transmembrane region" description="Helical" evidence="1">
    <location>
        <begin position="12"/>
        <end position="34"/>
    </location>
</feature>
<protein>
    <submittedName>
        <fullName evidence="2">Hydrophobic/amphiphilic exporter-1, HAE1 family</fullName>
    </submittedName>
</protein>